<keyword evidence="2" id="KW-0175">Coiled coil</keyword>
<feature type="compositionally biased region" description="Polar residues" evidence="3">
    <location>
        <begin position="947"/>
        <end position="956"/>
    </location>
</feature>
<protein>
    <recommendedName>
        <fullName evidence="4">Amidase domain-containing protein</fullName>
    </recommendedName>
</protein>
<evidence type="ECO:0000256" key="3">
    <source>
        <dbReference type="SAM" id="MobiDB-lite"/>
    </source>
</evidence>
<name>A0A250XCZ9_9CHLO</name>
<feature type="compositionally biased region" description="Basic and acidic residues" evidence="3">
    <location>
        <begin position="576"/>
        <end position="585"/>
    </location>
</feature>
<evidence type="ECO:0000259" key="4">
    <source>
        <dbReference type="Pfam" id="PF01425"/>
    </source>
</evidence>
<dbReference type="InterPro" id="IPR036928">
    <property type="entry name" value="AS_sf"/>
</dbReference>
<comment type="caution">
    <text evidence="5">The sequence shown here is derived from an EMBL/GenBank/DDBJ whole genome shotgun (WGS) entry which is preliminary data.</text>
</comment>
<feature type="region of interest" description="Disordered" evidence="3">
    <location>
        <begin position="45"/>
        <end position="93"/>
    </location>
</feature>
<organism evidence="5 6">
    <name type="scientific">Chlamydomonas eustigma</name>
    <dbReference type="NCBI Taxonomy" id="1157962"/>
    <lineage>
        <taxon>Eukaryota</taxon>
        <taxon>Viridiplantae</taxon>
        <taxon>Chlorophyta</taxon>
        <taxon>core chlorophytes</taxon>
        <taxon>Chlorophyceae</taxon>
        <taxon>CS clade</taxon>
        <taxon>Chlamydomonadales</taxon>
        <taxon>Chlamydomonadaceae</taxon>
        <taxon>Chlamydomonas</taxon>
    </lineage>
</organism>
<dbReference type="SMART" id="SM00028">
    <property type="entry name" value="TPR"/>
    <property type="match status" value="3"/>
</dbReference>
<dbReference type="PANTHER" id="PTHR46310:SF7">
    <property type="entry name" value="AMIDASE 1"/>
    <property type="match status" value="1"/>
</dbReference>
<dbReference type="PROSITE" id="PS50005">
    <property type="entry name" value="TPR"/>
    <property type="match status" value="2"/>
</dbReference>
<keyword evidence="1" id="KW-0802">TPR repeat</keyword>
<feature type="compositionally biased region" description="Polar residues" evidence="3">
    <location>
        <begin position="558"/>
        <end position="575"/>
    </location>
</feature>
<feature type="region of interest" description="Disordered" evidence="3">
    <location>
        <begin position="136"/>
        <end position="169"/>
    </location>
</feature>
<evidence type="ECO:0000313" key="6">
    <source>
        <dbReference type="Proteomes" id="UP000232323"/>
    </source>
</evidence>
<dbReference type="STRING" id="1157962.A0A250XCZ9"/>
<dbReference type="SUPFAM" id="SSF48452">
    <property type="entry name" value="TPR-like"/>
    <property type="match status" value="1"/>
</dbReference>
<evidence type="ECO:0000256" key="1">
    <source>
        <dbReference type="PROSITE-ProRule" id="PRU00339"/>
    </source>
</evidence>
<feature type="coiled-coil region" evidence="2">
    <location>
        <begin position="871"/>
        <end position="915"/>
    </location>
</feature>
<feature type="compositionally biased region" description="Pro residues" evidence="3">
    <location>
        <begin position="76"/>
        <end position="87"/>
    </location>
</feature>
<dbReference type="Pfam" id="PF01425">
    <property type="entry name" value="Amidase"/>
    <property type="match status" value="1"/>
</dbReference>
<dbReference type="PANTHER" id="PTHR46310">
    <property type="entry name" value="AMIDASE 1"/>
    <property type="match status" value="1"/>
</dbReference>
<sequence>MSTPQQPSSSIPEFNMNAMRIEGEAEESDVLAAAAGATQILAEAGKSDVEHPETEIISSQENTNDAAGLHDSHRSPLPPKSPQPDPKPANQALIPSPITAHQSMQNKGSKIMPLLLTAAALAGVAFLSLLRRQRSSPQEVQEGGSLQGVKKNKAASKKQGNIVKQETSQVEGGFDFQAPEEPEAAPDGMEALLQVPAVLLPPEASAIPVGLTLPMVGFSFVVSEDIDVAGAATTLGVPGWRTLHPPADTSASAVQRLVSAGATCLGKTSIQPLGLDMMGQNMGGPLNRSRVAGGANSGAAVAVGTGQADLALTTDTLGEARVPAACCGLYCFRPSPGVLGRASSTSTTTSLQGLAVMARDSKALMKSADVLGVPGSNDLRGEIIKFVVAQDLFDLCAPELQPATVALKKAILKWAGADQAGAVQLVRYLSTNTGAWQAIKVPEPSSTEEGGQPIRLGGFVEAAVEAARTLRLEELHSALAAAPHLKHLLPASSPLQAEAAAAAAAPAALDQEVQVNGATEKAGQVEDANESAGSPAEDSGDATSGAANHCQEQGDVGATTSNGDNSMLSKASETVTGHEDPKASDEGGTPAAAAAAAAAVTPMPQPMTALDGTPLPPRPTKEAVEAASALMKEVSEVLKQTVKPDTIMVLPGLPFPPPKRTADKVEQEVFEKLVQCFNSVTSLGGCPSVTCPVGSLRDGSPISISLFAVQRFDKRLLAVAQKLTPMIQDSFLAVKEEITQMAIAEAQGKNPAAPSVPNVVPTSNGKAVPNGHAPHAAAPAPIDPKKAEKAEKFKAKGNEMYSAGRHAEAVTEYTKAINTNPQNAVYFNNRAMACIKLFRFEQAEDDCCKALQFPDLSEKDKVKALLRRATARDALQKYDEAEKDLREVLGLEPGNRQAREDLQNLRAHKAEMAAQQAAMAKAIRSRQAAGGQGRGNGMPLAGAGGFDSSQLPSNFQLPPGFDPALLGDLQYQN</sequence>
<dbReference type="Gene3D" id="3.90.1300.10">
    <property type="entry name" value="Amidase signature (AS) domain"/>
    <property type="match status" value="2"/>
</dbReference>
<reference evidence="5 6" key="1">
    <citation type="submission" date="2017-08" db="EMBL/GenBank/DDBJ databases">
        <title>Acidophilic green algal genome provides insights into adaptation to an acidic environment.</title>
        <authorList>
            <person name="Hirooka S."/>
            <person name="Hirose Y."/>
            <person name="Kanesaki Y."/>
            <person name="Higuchi S."/>
            <person name="Fujiwara T."/>
            <person name="Onuma R."/>
            <person name="Era A."/>
            <person name="Ohbayashi R."/>
            <person name="Uzuka A."/>
            <person name="Nozaki H."/>
            <person name="Yoshikawa H."/>
            <person name="Miyagishima S.Y."/>
        </authorList>
    </citation>
    <scope>NUCLEOTIDE SEQUENCE [LARGE SCALE GENOMIC DNA]</scope>
    <source>
        <strain evidence="5 6">NIES-2499</strain>
    </source>
</reference>
<dbReference type="InterPro" id="IPR023631">
    <property type="entry name" value="Amidase_dom"/>
</dbReference>
<dbReference type="OrthoDB" id="2335338at2759"/>
<feature type="compositionally biased region" description="Polar residues" evidence="3">
    <location>
        <begin position="158"/>
        <end position="169"/>
    </location>
</feature>
<dbReference type="SUPFAM" id="SSF75304">
    <property type="entry name" value="Amidase signature (AS) enzymes"/>
    <property type="match status" value="2"/>
</dbReference>
<dbReference type="AlphaFoldDB" id="A0A250XCZ9"/>
<dbReference type="InterPro" id="IPR019734">
    <property type="entry name" value="TPR_rpt"/>
</dbReference>
<feature type="repeat" description="TPR" evidence="1">
    <location>
        <begin position="790"/>
        <end position="823"/>
    </location>
</feature>
<feature type="region of interest" description="Disordered" evidence="3">
    <location>
        <begin position="923"/>
        <end position="959"/>
    </location>
</feature>
<dbReference type="InterPro" id="IPR011990">
    <property type="entry name" value="TPR-like_helical_dom_sf"/>
</dbReference>
<dbReference type="Pfam" id="PF13181">
    <property type="entry name" value="TPR_8"/>
    <property type="match status" value="1"/>
</dbReference>
<keyword evidence="6" id="KW-1185">Reference proteome</keyword>
<evidence type="ECO:0000256" key="2">
    <source>
        <dbReference type="SAM" id="Coils"/>
    </source>
</evidence>
<dbReference type="Gene3D" id="1.25.40.10">
    <property type="entry name" value="Tetratricopeptide repeat domain"/>
    <property type="match status" value="1"/>
</dbReference>
<gene>
    <name evidence="5" type="ORF">CEUSTIGMA_g8065.t1</name>
</gene>
<feature type="region of interest" description="Disordered" evidence="3">
    <location>
        <begin position="520"/>
        <end position="617"/>
    </location>
</feature>
<proteinExistence type="predicted"/>
<feature type="compositionally biased region" description="Polar residues" evidence="3">
    <location>
        <begin position="56"/>
        <end position="65"/>
    </location>
</feature>
<feature type="compositionally biased region" description="Basic and acidic residues" evidence="3">
    <location>
        <begin position="45"/>
        <end position="54"/>
    </location>
</feature>
<feature type="domain" description="Amidase" evidence="4">
    <location>
        <begin position="212"/>
        <end position="362"/>
    </location>
</feature>
<evidence type="ECO:0000313" key="5">
    <source>
        <dbReference type="EMBL" id="GAX80630.1"/>
    </source>
</evidence>
<dbReference type="EMBL" id="BEGY01000054">
    <property type="protein sequence ID" value="GAX80630.1"/>
    <property type="molecule type" value="Genomic_DNA"/>
</dbReference>
<feature type="compositionally biased region" description="Polar residues" evidence="3">
    <location>
        <begin position="1"/>
        <end position="12"/>
    </location>
</feature>
<dbReference type="Proteomes" id="UP000232323">
    <property type="component" value="Unassembled WGS sequence"/>
</dbReference>
<feature type="repeat" description="TPR" evidence="1">
    <location>
        <begin position="862"/>
        <end position="895"/>
    </location>
</feature>
<feature type="region of interest" description="Disordered" evidence="3">
    <location>
        <begin position="1"/>
        <end position="30"/>
    </location>
</feature>
<accession>A0A250XCZ9</accession>